<feature type="transmembrane region" description="Helical" evidence="1">
    <location>
        <begin position="62"/>
        <end position="80"/>
    </location>
</feature>
<reference evidence="2 3" key="1">
    <citation type="submission" date="2007-10" db="EMBL/GenBank/DDBJ databases">
        <title>Complete sequence of Desulfococcus oleovorans Hxd3.</title>
        <authorList>
            <consortium name="US DOE Joint Genome Institute"/>
            <person name="Copeland A."/>
            <person name="Lucas S."/>
            <person name="Lapidus A."/>
            <person name="Barry K."/>
            <person name="Glavina del Rio T."/>
            <person name="Dalin E."/>
            <person name="Tice H."/>
            <person name="Pitluck S."/>
            <person name="Kiss H."/>
            <person name="Brettin T."/>
            <person name="Bruce D."/>
            <person name="Detter J.C."/>
            <person name="Han C."/>
            <person name="Schmutz J."/>
            <person name="Larimer F."/>
            <person name="Land M."/>
            <person name="Hauser L."/>
            <person name="Kyrpides N."/>
            <person name="Kim E."/>
            <person name="Wawrik B."/>
            <person name="Richardson P."/>
        </authorList>
    </citation>
    <scope>NUCLEOTIDE SEQUENCE [LARGE SCALE GENOMIC DNA]</scope>
    <source>
        <strain evidence="3">DSM 6200 / JCM 39069 / Hxd3</strain>
    </source>
</reference>
<proteinExistence type="predicted"/>
<dbReference type="EMBL" id="CP000859">
    <property type="protein sequence ID" value="ABW68334.1"/>
    <property type="molecule type" value="Genomic_DNA"/>
</dbReference>
<dbReference type="STRING" id="96561.Dole_2530"/>
<evidence type="ECO:0000256" key="1">
    <source>
        <dbReference type="SAM" id="Phobius"/>
    </source>
</evidence>
<protein>
    <submittedName>
        <fullName evidence="2">Uncharacterized protein</fullName>
    </submittedName>
</protein>
<name>A8ZWA0_DESOH</name>
<dbReference type="Proteomes" id="UP000008561">
    <property type="component" value="Chromosome"/>
</dbReference>
<dbReference type="HOGENOM" id="CLU_1989044_0_0_7"/>
<dbReference type="RefSeq" id="WP_012175946.1">
    <property type="nucleotide sequence ID" value="NC_009943.1"/>
</dbReference>
<keyword evidence="3" id="KW-1185">Reference proteome</keyword>
<keyword evidence="1" id="KW-0472">Membrane</keyword>
<dbReference type="KEGG" id="dol:Dole_2530"/>
<sequence>MPPSLAESLFITIGNGFSPEVHLIVTKIQGLLWSTADIVLIWFLLKIVGLARADQARAGAVWRYRLLVLSAVLVPFLIVMPTSRAFFVLESGIFGLQFGVLIYTLATDTRSLLDFLRAIITRART</sequence>
<organism evidence="2 3">
    <name type="scientific">Desulfosudis oleivorans (strain DSM 6200 / JCM 39069 / Hxd3)</name>
    <name type="common">Desulfococcus oleovorans</name>
    <dbReference type="NCBI Taxonomy" id="96561"/>
    <lineage>
        <taxon>Bacteria</taxon>
        <taxon>Pseudomonadati</taxon>
        <taxon>Thermodesulfobacteriota</taxon>
        <taxon>Desulfobacteria</taxon>
        <taxon>Desulfobacterales</taxon>
        <taxon>Desulfosudaceae</taxon>
        <taxon>Desulfosudis</taxon>
    </lineage>
</organism>
<keyword evidence="1" id="KW-0812">Transmembrane</keyword>
<dbReference type="AlphaFoldDB" id="A8ZWA0"/>
<evidence type="ECO:0000313" key="3">
    <source>
        <dbReference type="Proteomes" id="UP000008561"/>
    </source>
</evidence>
<feature type="transmembrane region" description="Helical" evidence="1">
    <location>
        <begin position="31"/>
        <end position="50"/>
    </location>
</feature>
<accession>A8ZWA0</accession>
<evidence type="ECO:0000313" key="2">
    <source>
        <dbReference type="EMBL" id="ABW68334.1"/>
    </source>
</evidence>
<gene>
    <name evidence="2" type="ordered locus">Dole_2530</name>
</gene>
<keyword evidence="1" id="KW-1133">Transmembrane helix</keyword>